<gene>
    <name evidence="5" type="primary">LOC117574723</name>
</gene>
<keyword evidence="4" id="KW-1185">Reference proteome</keyword>
<feature type="non-terminal residue" evidence="5">
    <location>
        <position position="283"/>
    </location>
</feature>
<dbReference type="GO" id="GO:0005737">
    <property type="term" value="C:cytoplasm"/>
    <property type="evidence" value="ECO:0007669"/>
    <property type="project" value="TreeGrafter"/>
</dbReference>
<dbReference type="PANTHER" id="PTHR18952">
    <property type="entry name" value="CARBONIC ANHYDRASE"/>
    <property type="match status" value="1"/>
</dbReference>
<dbReference type="Proteomes" id="UP000515160">
    <property type="component" value="Chromosome 2R"/>
</dbReference>
<feature type="signal peptide" evidence="2">
    <location>
        <begin position="1"/>
        <end position="19"/>
    </location>
</feature>
<comment type="similarity">
    <text evidence="1">Belongs to the alpha-carbonic anhydrase family.</text>
</comment>
<evidence type="ECO:0000313" key="4">
    <source>
        <dbReference type="Proteomes" id="UP000515160"/>
    </source>
</evidence>
<dbReference type="InterPro" id="IPR001148">
    <property type="entry name" value="CA_dom"/>
</dbReference>
<evidence type="ECO:0000256" key="2">
    <source>
        <dbReference type="SAM" id="SignalP"/>
    </source>
</evidence>
<evidence type="ECO:0000313" key="5">
    <source>
        <dbReference type="RefSeq" id="XP_034114542.2"/>
    </source>
</evidence>
<evidence type="ECO:0000259" key="3">
    <source>
        <dbReference type="PROSITE" id="PS51144"/>
    </source>
</evidence>
<dbReference type="InterPro" id="IPR036398">
    <property type="entry name" value="CA_dom_sf"/>
</dbReference>
<dbReference type="GO" id="GO:0008270">
    <property type="term" value="F:zinc ion binding"/>
    <property type="evidence" value="ECO:0007669"/>
    <property type="project" value="InterPro"/>
</dbReference>
<proteinExistence type="inferred from homology"/>
<dbReference type="CDD" id="cd00326">
    <property type="entry name" value="alpha_CA"/>
    <property type="match status" value="1"/>
</dbReference>
<dbReference type="SMART" id="SM01057">
    <property type="entry name" value="Carb_anhydrase"/>
    <property type="match status" value="1"/>
</dbReference>
<dbReference type="InterPro" id="IPR023561">
    <property type="entry name" value="Carbonic_anhydrase_a-class"/>
</dbReference>
<dbReference type="AlphaFoldDB" id="A0A6P8ZCU1"/>
<evidence type="ECO:0000256" key="1">
    <source>
        <dbReference type="ARBA" id="ARBA00010718"/>
    </source>
</evidence>
<dbReference type="OrthoDB" id="429145at2759"/>
<dbReference type="Gene3D" id="3.10.200.10">
    <property type="entry name" value="Alpha carbonic anhydrase"/>
    <property type="match status" value="1"/>
</dbReference>
<feature type="domain" description="Alpha-carbonic anhydrase" evidence="3">
    <location>
        <begin position="31"/>
        <end position="283"/>
    </location>
</feature>
<reference evidence="5" key="1">
    <citation type="submission" date="2025-08" db="UniProtKB">
        <authorList>
            <consortium name="RefSeq"/>
        </authorList>
    </citation>
    <scope>IDENTIFICATION</scope>
    <source>
        <strain evidence="5">15112-1751.03</strain>
        <tissue evidence="5">Whole Adult</tissue>
    </source>
</reference>
<dbReference type="GeneID" id="117574723"/>
<dbReference type="RefSeq" id="XP_034114542.2">
    <property type="nucleotide sequence ID" value="XM_034258651.2"/>
</dbReference>
<keyword evidence="2" id="KW-0732">Signal</keyword>
<name>A0A6P8ZCU1_DROAB</name>
<feature type="chain" id="PRO_5039399511" evidence="2">
    <location>
        <begin position="20"/>
        <end position="283"/>
    </location>
</feature>
<sequence>MSNLFCQLWILLLFASTHGVHIDTGRNTHMVHWNHDQNGRDWEGLCRTGKSQSPIELTKRFSEHKRLPNLNFQNYFEHFGKPSVLKNTGYTCSFKIGKTRFSENLEVSGADLKGTYIAEELHFHWGSMVSKGAEHIINGRRYDVEIHVVHRRSIYNTMQEAILHPDGLAVLAIMIHIPDYRESGNYTDARHRDIHRNLTTLGDLAPHSHKRLHQTPQSMEDFLMLLPRIQEYHSTTLVHPAVTVGIILKKLEIHNFYSYHGSLTTPDCQESVHWIVFREPLIV</sequence>
<organism evidence="4 5">
    <name type="scientific">Drosophila albomicans</name>
    <name type="common">Fruit fly</name>
    <dbReference type="NCBI Taxonomy" id="7291"/>
    <lineage>
        <taxon>Eukaryota</taxon>
        <taxon>Metazoa</taxon>
        <taxon>Ecdysozoa</taxon>
        <taxon>Arthropoda</taxon>
        <taxon>Hexapoda</taxon>
        <taxon>Insecta</taxon>
        <taxon>Pterygota</taxon>
        <taxon>Neoptera</taxon>
        <taxon>Endopterygota</taxon>
        <taxon>Diptera</taxon>
        <taxon>Brachycera</taxon>
        <taxon>Muscomorpha</taxon>
        <taxon>Ephydroidea</taxon>
        <taxon>Drosophilidae</taxon>
        <taxon>Drosophila</taxon>
    </lineage>
</organism>
<dbReference type="PROSITE" id="PS51144">
    <property type="entry name" value="ALPHA_CA_2"/>
    <property type="match status" value="1"/>
</dbReference>
<dbReference type="SUPFAM" id="SSF51069">
    <property type="entry name" value="Carbonic anhydrase"/>
    <property type="match status" value="1"/>
</dbReference>
<dbReference type="PANTHER" id="PTHR18952:SF137">
    <property type="entry name" value="CARBONIC ANHYDRASE"/>
    <property type="match status" value="1"/>
</dbReference>
<accession>A0A6P8ZCU1</accession>
<dbReference type="GO" id="GO:0004089">
    <property type="term" value="F:carbonate dehydratase activity"/>
    <property type="evidence" value="ECO:0007669"/>
    <property type="project" value="InterPro"/>
</dbReference>
<protein>
    <submittedName>
        <fullName evidence="5">Carbonic anhydrase 3-like</fullName>
    </submittedName>
</protein>
<dbReference type="Pfam" id="PF00194">
    <property type="entry name" value="Carb_anhydrase"/>
    <property type="match status" value="2"/>
</dbReference>